<keyword evidence="2" id="KW-1185">Reference proteome</keyword>
<evidence type="ECO:0000313" key="2">
    <source>
        <dbReference type="Proteomes" id="UP001139179"/>
    </source>
</evidence>
<dbReference type="AlphaFoldDB" id="A0A9X2DS12"/>
<dbReference type="EMBL" id="JAMBOL010000014">
    <property type="protein sequence ID" value="MCM3715382.1"/>
    <property type="molecule type" value="Genomic_DNA"/>
</dbReference>
<sequence length="207" mass="24376">MKKTLFVLSVILLLFMISTLYFYNEKKPAEQELLLYKERVSQMYSYTLYHQVDYLDRIVDEIGELENAANAEEEHLHLHSIHQLVDSMTLHRSNLLDALFLLNDHSNLVYDFESYLTSFQTELKKVAERQHKAQLSQIAANIESDVQYLRRVLEDTLATSRYQDEPLHKFYEAYRSMWEKVSEINAGSGSALRQVRTEEIPVRTFFA</sequence>
<reference evidence="1" key="1">
    <citation type="submission" date="2022-05" db="EMBL/GenBank/DDBJ databases">
        <title>Comparative Genomics of Spacecraft Associated Microbes.</title>
        <authorList>
            <person name="Tran M.T."/>
            <person name="Wright A."/>
            <person name="Seuylemezian A."/>
            <person name="Eisen J."/>
            <person name="Coil D."/>
        </authorList>
    </citation>
    <scope>NUCLEOTIDE SEQUENCE</scope>
    <source>
        <strain evidence="1">214.1.1</strain>
    </source>
</reference>
<dbReference type="Proteomes" id="UP001139179">
    <property type="component" value="Unassembled WGS sequence"/>
</dbReference>
<dbReference type="RefSeq" id="WP_251224134.1">
    <property type="nucleotide sequence ID" value="NZ_JAMBOL010000014.1"/>
</dbReference>
<organism evidence="1 2">
    <name type="scientific">Halalkalibacter oceani</name>
    <dbReference type="NCBI Taxonomy" id="1653776"/>
    <lineage>
        <taxon>Bacteria</taxon>
        <taxon>Bacillati</taxon>
        <taxon>Bacillota</taxon>
        <taxon>Bacilli</taxon>
        <taxon>Bacillales</taxon>
        <taxon>Bacillaceae</taxon>
        <taxon>Halalkalibacter</taxon>
    </lineage>
</organism>
<protein>
    <submittedName>
        <fullName evidence="1">Uncharacterized protein</fullName>
    </submittedName>
</protein>
<accession>A0A9X2DS12</accession>
<gene>
    <name evidence="1" type="ORF">M3202_15020</name>
</gene>
<evidence type="ECO:0000313" key="1">
    <source>
        <dbReference type="EMBL" id="MCM3715382.1"/>
    </source>
</evidence>
<proteinExistence type="predicted"/>
<comment type="caution">
    <text evidence="1">The sequence shown here is derived from an EMBL/GenBank/DDBJ whole genome shotgun (WGS) entry which is preliminary data.</text>
</comment>
<name>A0A9X2DS12_9BACI</name>